<evidence type="ECO:0000259" key="4">
    <source>
        <dbReference type="PROSITE" id="PS50113"/>
    </source>
</evidence>
<dbReference type="Proteomes" id="UP000000345">
    <property type="component" value="Chromosome"/>
</dbReference>
<dbReference type="Pfam" id="PF16927">
    <property type="entry name" value="HisKA_7TM"/>
    <property type="match status" value="1"/>
</dbReference>
<evidence type="ECO:0000259" key="3">
    <source>
        <dbReference type="PROSITE" id="PS50112"/>
    </source>
</evidence>
<dbReference type="PaxDb" id="79929-MTBMA_c08790"/>
<dbReference type="PROSITE" id="PS50113">
    <property type="entry name" value="PAC"/>
    <property type="match status" value="1"/>
</dbReference>
<dbReference type="InterPro" id="IPR000700">
    <property type="entry name" value="PAS-assoc_C"/>
</dbReference>
<feature type="domain" description="PAS" evidence="3">
    <location>
        <begin position="350"/>
        <end position="395"/>
    </location>
</feature>
<evidence type="ECO:0000259" key="2">
    <source>
        <dbReference type="PROSITE" id="PS50109"/>
    </source>
</evidence>
<dbReference type="SMART" id="SM00387">
    <property type="entry name" value="HATPase_c"/>
    <property type="match status" value="1"/>
</dbReference>
<feature type="transmembrane region" description="Helical" evidence="1">
    <location>
        <begin position="171"/>
        <end position="191"/>
    </location>
</feature>
<feature type="transmembrane region" description="Helical" evidence="1">
    <location>
        <begin position="95"/>
        <end position="116"/>
    </location>
</feature>
<dbReference type="NCBIfam" id="TIGR00229">
    <property type="entry name" value="sensory_box"/>
    <property type="match status" value="2"/>
</dbReference>
<dbReference type="SMART" id="SM00086">
    <property type="entry name" value="PAC"/>
    <property type="match status" value="1"/>
</dbReference>
<dbReference type="InterPro" id="IPR000014">
    <property type="entry name" value="PAS"/>
</dbReference>
<keyword evidence="5" id="KW-0808">Transferase</keyword>
<protein>
    <submittedName>
        <fullName evidence="5">Predicted sensory transduction histidine kinase</fullName>
    </submittedName>
</protein>
<evidence type="ECO:0000313" key="6">
    <source>
        <dbReference type="Proteomes" id="UP000000345"/>
    </source>
</evidence>
<sequence length="655" mass="74042">MNPYSIISLLASVIAFYTSVFIYYRNPRNNLNLLVSNLGVAVSFMAFTEFVYRTVAAPDDALIWLRLSLLWPIIPAILLHISLTYTRRRVGKPALAVIYAPALIFILTGLLTDLFISGPLLTYYGWTYALPEPPLVFALFSLWTVTLTLTAAAITLRDYLRSRGYRKRESLYIFTGLFVPLIVSFTTDFIFRDLMGLVFPEFTQTMLSIGLLFIAYGVWRYDFPELSPAIAARSIADVMPNFLIITDLEGRVTSCGRSVHEKLSYSSEDLRGKPFWDLFDPSDREMLREVVSGFSSSEMETRIISSDGRTTDVLLTASPIRGRFREPIGFVFIATDISLQRRATERLRESEMRFRGVADNISDGIAITDESDTVIYWNRALEEITSTGRDDALGRKMPEICSEVILETRGNDEFLIRGERVVRIFRFSIMPGLGAVLVRDVTEARRYEESLISALRERETLIREIHHRVKNNLQIISSLLNMQKPYIRDAEDLRIFEESQTRIKSMAMIHENLYQSETLSEINMRNYISRLATEILSTYGASGIVSDIRVDDLSLDIELAVPLALIVSELVTNSVKYAFPDGKGRIIISFNLKGGVYLLDYRDTGQGLPEDFSSGSSDSLGMTLVRALVGQLDGELETFNEGGAVFRITFPERSS</sequence>
<dbReference type="Gene3D" id="3.30.565.10">
    <property type="entry name" value="Histidine kinase-like ATPase, C-terminal domain"/>
    <property type="match status" value="1"/>
</dbReference>
<dbReference type="InterPro" id="IPR003594">
    <property type="entry name" value="HATPase_dom"/>
</dbReference>
<dbReference type="InterPro" id="IPR035965">
    <property type="entry name" value="PAS-like_dom_sf"/>
</dbReference>
<dbReference type="Pfam" id="PF07568">
    <property type="entry name" value="HisKA_2"/>
    <property type="match status" value="1"/>
</dbReference>
<dbReference type="SUPFAM" id="SSF55785">
    <property type="entry name" value="PYP-like sensor domain (PAS domain)"/>
    <property type="match status" value="2"/>
</dbReference>
<dbReference type="Pfam" id="PF02518">
    <property type="entry name" value="HATPase_c"/>
    <property type="match status" value="1"/>
</dbReference>
<dbReference type="Pfam" id="PF13426">
    <property type="entry name" value="PAS_9"/>
    <property type="match status" value="1"/>
</dbReference>
<dbReference type="HOGENOM" id="CLU_000445_114_58_2"/>
<dbReference type="SMART" id="SM00091">
    <property type="entry name" value="PAS"/>
    <property type="match status" value="2"/>
</dbReference>
<reference key="1">
    <citation type="submission" date="2009-08" db="EMBL/GenBank/DDBJ databases">
        <title>The genome sequence of Methanothermobacter marburgensis.</title>
        <authorList>
            <person name="Kaster A."/>
            <person name="Seedorf H."/>
            <person name="Goenrich M."/>
            <person name="Wiezer A."/>
            <person name="Liesegang H."/>
            <person name="Thauer R."/>
            <person name="Gottschalk G."/>
        </authorList>
    </citation>
    <scope>NUCLEOTIDE SEQUENCE</scope>
    <source>
        <strain>Marburg</strain>
    </source>
</reference>
<dbReference type="PATRIC" id="fig|79929.8.peg.859"/>
<accession>D9PW76</accession>
<dbReference type="Pfam" id="PF13188">
    <property type="entry name" value="PAS_8"/>
    <property type="match status" value="1"/>
</dbReference>
<reference evidence="5 6" key="2">
    <citation type="journal article" date="2010" name="J. Bacteriol.">
        <title>Complete genome sequence of Methanothermobacter marburgensis, a methanoarchaeon model organism.</title>
        <authorList>
            <person name="Liesegang H."/>
            <person name="Kaster A.K."/>
            <person name="Wiezer A."/>
            <person name="Goenrich M."/>
            <person name="Wollherr A."/>
            <person name="Seedorf H."/>
            <person name="Gottschalk G."/>
            <person name="Thauer R.K."/>
        </authorList>
    </citation>
    <scope>NUCLEOTIDE SEQUENCE [LARGE SCALE GENOMIC DNA]</scope>
    <source>
        <strain evidence="6">ATCC BAA-927 / DSM 2133 / JCM 14651 / NBRC 100331 / OCM 82 / Marburg</strain>
    </source>
</reference>
<keyword evidence="1" id="KW-0472">Membrane</keyword>
<evidence type="ECO:0000256" key="1">
    <source>
        <dbReference type="SAM" id="Phobius"/>
    </source>
</evidence>
<feature type="domain" description="Histidine kinase" evidence="2">
    <location>
        <begin position="464"/>
        <end position="654"/>
    </location>
</feature>
<feature type="transmembrane region" description="Helical" evidence="1">
    <location>
        <begin position="6"/>
        <end position="24"/>
    </location>
</feature>
<dbReference type="InterPro" id="IPR011495">
    <property type="entry name" value="Sig_transdc_His_kin_sub2_dim/P"/>
</dbReference>
<dbReference type="InterPro" id="IPR031621">
    <property type="entry name" value="HisKA_7TM"/>
</dbReference>
<dbReference type="KEGG" id="mmg:MTBMA_c08790"/>
<evidence type="ECO:0000313" key="5">
    <source>
        <dbReference type="EMBL" id="ADL58474.1"/>
    </source>
</evidence>
<dbReference type="PANTHER" id="PTHR43065">
    <property type="entry name" value="SENSOR HISTIDINE KINASE"/>
    <property type="match status" value="1"/>
</dbReference>
<dbReference type="PROSITE" id="PS50112">
    <property type="entry name" value="PAS"/>
    <property type="match status" value="2"/>
</dbReference>
<dbReference type="GO" id="GO:0016301">
    <property type="term" value="F:kinase activity"/>
    <property type="evidence" value="ECO:0007669"/>
    <property type="project" value="UniProtKB-KW"/>
</dbReference>
<feature type="domain" description="PAC" evidence="4">
    <location>
        <begin position="297"/>
        <end position="349"/>
    </location>
</feature>
<keyword evidence="5" id="KW-0418">Kinase</keyword>
<dbReference type="EMBL" id="CP001710">
    <property type="protein sequence ID" value="ADL58474.1"/>
    <property type="molecule type" value="Genomic_DNA"/>
</dbReference>
<organism evidence="5 6">
    <name type="scientific">Methanothermobacter marburgensis (strain ATCC BAA-927 / DSM 2133 / JCM 14651 / NBRC 100331 / OCM 82 / Marburg)</name>
    <name type="common">Methanobacterium thermoautotrophicum</name>
    <dbReference type="NCBI Taxonomy" id="79929"/>
    <lineage>
        <taxon>Archaea</taxon>
        <taxon>Methanobacteriati</taxon>
        <taxon>Methanobacteriota</taxon>
        <taxon>Methanomada group</taxon>
        <taxon>Methanobacteria</taxon>
        <taxon>Methanobacteriales</taxon>
        <taxon>Methanobacteriaceae</taxon>
        <taxon>Methanothermobacter</taxon>
    </lineage>
</organism>
<dbReference type="SUPFAM" id="SSF55874">
    <property type="entry name" value="ATPase domain of HSP90 chaperone/DNA topoisomerase II/histidine kinase"/>
    <property type="match status" value="1"/>
</dbReference>
<dbReference type="CDD" id="cd00130">
    <property type="entry name" value="PAS"/>
    <property type="match status" value="1"/>
</dbReference>
<dbReference type="InterPro" id="IPR036890">
    <property type="entry name" value="HATPase_C_sf"/>
</dbReference>
<dbReference type="PROSITE" id="PS50109">
    <property type="entry name" value="HIS_KIN"/>
    <property type="match status" value="1"/>
</dbReference>
<dbReference type="STRING" id="79929.MTBMA_c08790"/>
<gene>
    <name evidence="5" type="ordered locus">MTBMA_c08790</name>
</gene>
<keyword evidence="1" id="KW-1133">Transmembrane helix</keyword>
<dbReference type="AlphaFoldDB" id="D9PW76"/>
<dbReference type="Gene3D" id="3.30.450.20">
    <property type="entry name" value="PAS domain"/>
    <property type="match status" value="3"/>
</dbReference>
<feature type="transmembrane region" description="Helical" evidence="1">
    <location>
        <begin position="63"/>
        <end position="83"/>
    </location>
</feature>
<feature type="domain" description="PAS" evidence="3">
    <location>
        <begin position="233"/>
        <end position="298"/>
    </location>
</feature>
<keyword evidence="6" id="KW-1185">Reference proteome</keyword>
<dbReference type="InterPro" id="IPR001610">
    <property type="entry name" value="PAC"/>
</dbReference>
<name>D9PW76_METTM</name>
<feature type="transmembrane region" description="Helical" evidence="1">
    <location>
        <begin position="31"/>
        <end position="51"/>
    </location>
</feature>
<keyword evidence="1" id="KW-0812">Transmembrane</keyword>
<dbReference type="PANTHER" id="PTHR43065:SF23">
    <property type="entry name" value="SENSOR HISTIDINE KINASE PDTAS"/>
    <property type="match status" value="1"/>
</dbReference>
<feature type="transmembrane region" description="Helical" evidence="1">
    <location>
        <begin position="136"/>
        <end position="159"/>
    </location>
</feature>
<dbReference type="InterPro" id="IPR005467">
    <property type="entry name" value="His_kinase_dom"/>
</dbReference>
<proteinExistence type="predicted"/>